<accession>A0AAV4PLD8</accession>
<proteinExistence type="predicted"/>
<keyword evidence="2" id="KW-1185">Reference proteome</keyword>
<dbReference type="AlphaFoldDB" id="A0AAV4PLD8"/>
<protein>
    <submittedName>
        <fullName evidence="1">Uncharacterized protein</fullName>
    </submittedName>
</protein>
<dbReference type="EMBL" id="BPLR01004837">
    <property type="protein sequence ID" value="GIX97929.1"/>
    <property type="molecule type" value="Genomic_DNA"/>
</dbReference>
<comment type="caution">
    <text evidence="1">The sequence shown here is derived from an EMBL/GenBank/DDBJ whole genome shotgun (WGS) entry which is preliminary data.</text>
</comment>
<evidence type="ECO:0000313" key="1">
    <source>
        <dbReference type="EMBL" id="GIX97929.1"/>
    </source>
</evidence>
<reference evidence="1 2" key="1">
    <citation type="submission" date="2021-06" db="EMBL/GenBank/DDBJ databases">
        <title>Caerostris extrusa draft genome.</title>
        <authorList>
            <person name="Kono N."/>
            <person name="Arakawa K."/>
        </authorList>
    </citation>
    <scope>NUCLEOTIDE SEQUENCE [LARGE SCALE GENOMIC DNA]</scope>
</reference>
<organism evidence="1 2">
    <name type="scientific">Caerostris extrusa</name>
    <name type="common">Bark spider</name>
    <name type="synonym">Caerostris bankana</name>
    <dbReference type="NCBI Taxonomy" id="172846"/>
    <lineage>
        <taxon>Eukaryota</taxon>
        <taxon>Metazoa</taxon>
        <taxon>Ecdysozoa</taxon>
        <taxon>Arthropoda</taxon>
        <taxon>Chelicerata</taxon>
        <taxon>Arachnida</taxon>
        <taxon>Araneae</taxon>
        <taxon>Araneomorphae</taxon>
        <taxon>Entelegynae</taxon>
        <taxon>Araneoidea</taxon>
        <taxon>Araneidae</taxon>
        <taxon>Caerostris</taxon>
    </lineage>
</organism>
<sequence>MTAFVKISVHILPKFLHSNLLHFDKYPRIFSLITILLLVRLPPRQLTKSLREIPSIYQLMPVHSSVSTSRILIQMWCVASVDWSRISRRYTFGHAQRCVKQCVIFK</sequence>
<evidence type="ECO:0000313" key="2">
    <source>
        <dbReference type="Proteomes" id="UP001054945"/>
    </source>
</evidence>
<gene>
    <name evidence="1" type="ORF">CEXT_130101</name>
</gene>
<dbReference type="Proteomes" id="UP001054945">
    <property type="component" value="Unassembled WGS sequence"/>
</dbReference>
<name>A0AAV4PLD8_CAEEX</name>